<evidence type="ECO:0000256" key="2">
    <source>
        <dbReference type="ARBA" id="ARBA00022448"/>
    </source>
</evidence>
<dbReference type="RefSeq" id="WP_136546731.1">
    <property type="nucleotide sequence ID" value="NZ_CP031093.1"/>
</dbReference>
<evidence type="ECO:0000256" key="1">
    <source>
        <dbReference type="ARBA" id="ARBA00004651"/>
    </source>
</evidence>
<dbReference type="EMBL" id="CP031093">
    <property type="protein sequence ID" value="QCF24978.1"/>
    <property type="molecule type" value="Genomic_DNA"/>
</dbReference>
<proteinExistence type="predicted"/>
<feature type="transmembrane region" description="Helical" evidence="7">
    <location>
        <begin position="364"/>
        <end position="384"/>
    </location>
</feature>
<evidence type="ECO:0000256" key="5">
    <source>
        <dbReference type="ARBA" id="ARBA00022989"/>
    </source>
</evidence>
<evidence type="ECO:0000256" key="6">
    <source>
        <dbReference type="ARBA" id="ARBA00023136"/>
    </source>
</evidence>
<dbReference type="KEGG" id="hmi:soil367_02940"/>
<feature type="domain" description="Major facilitator superfamily (MFS) profile" evidence="8">
    <location>
        <begin position="8"/>
        <end position="389"/>
    </location>
</feature>
<dbReference type="GO" id="GO:0005886">
    <property type="term" value="C:plasma membrane"/>
    <property type="evidence" value="ECO:0007669"/>
    <property type="project" value="UniProtKB-SubCell"/>
</dbReference>
<dbReference type="InterPro" id="IPR020846">
    <property type="entry name" value="MFS_dom"/>
</dbReference>
<gene>
    <name evidence="9" type="ORF">soil367_02940</name>
</gene>
<feature type="transmembrane region" description="Helical" evidence="7">
    <location>
        <begin position="131"/>
        <end position="150"/>
    </location>
</feature>
<evidence type="ECO:0000256" key="7">
    <source>
        <dbReference type="SAM" id="Phobius"/>
    </source>
</evidence>
<dbReference type="PANTHER" id="PTHR23517">
    <property type="entry name" value="RESISTANCE PROTEIN MDTM, PUTATIVE-RELATED-RELATED"/>
    <property type="match status" value="1"/>
</dbReference>
<keyword evidence="2" id="KW-0813">Transport</keyword>
<feature type="transmembrane region" description="Helical" evidence="7">
    <location>
        <begin position="246"/>
        <end position="267"/>
    </location>
</feature>
<dbReference type="PANTHER" id="PTHR23517:SF2">
    <property type="entry name" value="MULTIDRUG RESISTANCE PROTEIN MDTH"/>
    <property type="match status" value="1"/>
</dbReference>
<feature type="transmembrane region" description="Helical" evidence="7">
    <location>
        <begin position="75"/>
        <end position="93"/>
    </location>
</feature>
<reference evidence="9 10" key="1">
    <citation type="submission" date="2018-07" db="EMBL/GenBank/DDBJ databases">
        <title>Marsedoiliclastica nanhaica gen. nov. sp. nov., a novel marine hydrocarbonoclastic bacterium isolated from an in-situ enriched hydrocarbon-degrading consortium in deep-sea sediment.</title>
        <authorList>
            <person name="Dong C."/>
            <person name="Ma T."/>
            <person name="Liu R."/>
            <person name="Shao Z."/>
        </authorList>
    </citation>
    <scope>NUCLEOTIDE SEQUENCE [LARGE SCALE GENOMIC DNA]</scope>
    <source>
        <strain evidence="10">soil36-7</strain>
    </source>
</reference>
<dbReference type="AlphaFoldDB" id="A0A4P7XDS0"/>
<dbReference type="SUPFAM" id="SSF103473">
    <property type="entry name" value="MFS general substrate transporter"/>
    <property type="match status" value="1"/>
</dbReference>
<dbReference type="InterPro" id="IPR011701">
    <property type="entry name" value="MFS"/>
</dbReference>
<feature type="transmembrane region" description="Helical" evidence="7">
    <location>
        <begin position="12"/>
        <end position="33"/>
    </location>
</feature>
<feature type="transmembrane region" description="Helical" evidence="7">
    <location>
        <begin position="214"/>
        <end position="234"/>
    </location>
</feature>
<dbReference type="PROSITE" id="PS50850">
    <property type="entry name" value="MFS"/>
    <property type="match status" value="1"/>
</dbReference>
<feature type="transmembrane region" description="Helical" evidence="7">
    <location>
        <begin position="99"/>
        <end position="119"/>
    </location>
</feature>
<dbReference type="Proteomes" id="UP000298049">
    <property type="component" value="Chromosome"/>
</dbReference>
<evidence type="ECO:0000313" key="10">
    <source>
        <dbReference type="Proteomes" id="UP000298049"/>
    </source>
</evidence>
<keyword evidence="5 7" id="KW-1133">Transmembrane helix</keyword>
<comment type="subcellular location">
    <subcellularLocation>
        <location evidence="1">Cell membrane</location>
        <topology evidence="1">Multi-pass membrane protein</topology>
    </subcellularLocation>
</comment>
<dbReference type="CDD" id="cd17472">
    <property type="entry name" value="MFS_YajR_like"/>
    <property type="match status" value="1"/>
</dbReference>
<dbReference type="Gene3D" id="1.20.1250.20">
    <property type="entry name" value="MFS general substrate transporter like domains"/>
    <property type="match status" value="1"/>
</dbReference>
<feature type="transmembrane region" description="Helical" evidence="7">
    <location>
        <begin position="162"/>
        <end position="181"/>
    </location>
</feature>
<organism evidence="9 10">
    <name type="scientific">Hydrocarboniclastica marina</name>
    <dbReference type="NCBI Taxonomy" id="2259620"/>
    <lineage>
        <taxon>Bacteria</taxon>
        <taxon>Pseudomonadati</taxon>
        <taxon>Pseudomonadota</taxon>
        <taxon>Gammaproteobacteria</taxon>
        <taxon>Alteromonadales</taxon>
        <taxon>Alteromonadaceae</taxon>
        <taxon>Hydrocarboniclastica</taxon>
    </lineage>
</organism>
<keyword evidence="3" id="KW-1003">Cell membrane</keyword>
<dbReference type="Pfam" id="PF07690">
    <property type="entry name" value="MFS_1"/>
    <property type="match status" value="1"/>
</dbReference>
<feature type="transmembrane region" description="Helical" evidence="7">
    <location>
        <begin position="336"/>
        <end position="358"/>
    </location>
</feature>
<dbReference type="InterPro" id="IPR036259">
    <property type="entry name" value="MFS_trans_sf"/>
</dbReference>
<dbReference type="GO" id="GO:0022857">
    <property type="term" value="F:transmembrane transporter activity"/>
    <property type="evidence" value="ECO:0007669"/>
    <property type="project" value="InterPro"/>
</dbReference>
<feature type="transmembrane region" description="Helical" evidence="7">
    <location>
        <begin position="299"/>
        <end position="315"/>
    </location>
</feature>
<keyword evidence="6 7" id="KW-0472">Membrane</keyword>
<evidence type="ECO:0000256" key="3">
    <source>
        <dbReference type="ARBA" id="ARBA00022475"/>
    </source>
</evidence>
<dbReference type="OrthoDB" id="9764259at2"/>
<sequence length="454" mass="48117">MNPTELRAVVALALVYALRMLGLFMILPVFVLLGGDLQYATPALIGLALGAYGLSQAVLQIPYGLLSDRFGRKPLIYAGLVIFAGGSVLAATSESIYGVLAGRLLQGAGAIASVLMALVSDLTREQSRTMAMAGIGLSIGLAFALSLVLGPLVSDAFGLPGIFWLTAALALVGIVAVATLVPTPEVSRAHPDVQAAPARIGALLKVPRLLRLDFGIFSLHLVLTAAFLVVPTFLREDLDLVQESHWWVYLSVMGCAFFAMIPFIILAERKRLMKPVMVGAVSLLLLATVLLLGRWNSLAMVWAVLFLFFVAFNLLEASLPSLVSKEAPAASRGTAMGIYSTSQFLGAFTGGAVGGLLLSGWGSAGVLTLMVVALLIWLAVVCTMQPPSYSTSYVVKLKRFGADQLADVRDALAQITGVEDVVILAEADQAFLKVDRKRLDNAALTQSPYVISIQ</sequence>
<protein>
    <submittedName>
        <fullName evidence="9">MFS transporter</fullName>
    </submittedName>
</protein>
<evidence type="ECO:0000259" key="8">
    <source>
        <dbReference type="PROSITE" id="PS50850"/>
    </source>
</evidence>
<dbReference type="InterPro" id="IPR050171">
    <property type="entry name" value="MFS_Transporters"/>
</dbReference>
<name>A0A4P7XDS0_9ALTE</name>
<keyword evidence="10" id="KW-1185">Reference proteome</keyword>
<keyword evidence="4 7" id="KW-0812">Transmembrane</keyword>
<dbReference type="Gene3D" id="3.30.70.100">
    <property type="match status" value="1"/>
</dbReference>
<accession>A0A4P7XDS0</accession>
<evidence type="ECO:0000313" key="9">
    <source>
        <dbReference type="EMBL" id="QCF24978.1"/>
    </source>
</evidence>
<feature type="transmembrane region" description="Helical" evidence="7">
    <location>
        <begin position="39"/>
        <end position="63"/>
    </location>
</feature>
<evidence type="ECO:0000256" key="4">
    <source>
        <dbReference type="ARBA" id="ARBA00022692"/>
    </source>
</evidence>
<feature type="transmembrane region" description="Helical" evidence="7">
    <location>
        <begin position="276"/>
        <end position="293"/>
    </location>
</feature>